<name>M6FEQ2_9LEPT</name>
<comment type="caution">
    <text evidence="1">The sequence shown here is derived from an EMBL/GenBank/DDBJ whole genome shotgun (WGS) entry which is preliminary data.</text>
</comment>
<protein>
    <submittedName>
        <fullName evidence="1">Uncharacterized protein</fullName>
    </submittedName>
</protein>
<organism evidence="1 2">
    <name type="scientific">Leptospira weilii str. 2006001855</name>
    <dbReference type="NCBI Taxonomy" id="996804"/>
    <lineage>
        <taxon>Bacteria</taxon>
        <taxon>Pseudomonadati</taxon>
        <taxon>Spirochaetota</taxon>
        <taxon>Spirochaetia</taxon>
        <taxon>Leptospirales</taxon>
        <taxon>Leptospiraceae</taxon>
        <taxon>Leptospira</taxon>
    </lineage>
</organism>
<proteinExistence type="predicted"/>
<reference evidence="1 2" key="1">
    <citation type="submission" date="2013-01" db="EMBL/GenBank/DDBJ databases">
        <authorList>
            <person name="Harkins D.M."/>
            <person name="Durkin A.S."/>
            <person name="Brinkac L.M."/>
            <person name="Haft D.H."/>
            <person name="Selengut J.D."/>
            <person name="Sanka R."/>
            <person name="DePew J."/>
            <person name="Purushe J."/>
            <person name="Hospenthal D.R."/>
            <person name="Murray C.K."/>
            <person name="Pimentel G."/>
            <person name="Wasfy M."/>
            <person name="Vinetz J.M."/>
            <person name="Sutton G.G."/>
            <person name="Nierman W.C."/>
            <person name="Fouts D.E."/>
        </authorList>
    </citation>
    <scope>NUCLEOTIDE SEQUENCE [LARGE SCALE GENOMIC DNA]</scope>
    <source>
        <strain evidence="1 2">2006001855</strain>
    </source>
</reference>
<dbReference type="EMBL" id="AFJM02000063">
    <property type="protein sequence ID" value="EMM70910.1"/>
    <property type="molecule type" value="Genomic_DNA"/>
</dbReference>
<gene>
    <name evidence="1" type="ORF">LEP1GSC038_0182</name>
</gene>
<dbReference type="Proteomes" id="UP000012101">
    <property type="component" value="Unassembled WGS sequence"/>
</dbReference>
<dbReference type="AlphaFoldDB" id="M6FEQ2"/>
<evidence type="ECO:0000313" key="1">
    <source>
        <dbReference type="EMBL" id="EMM70910.1"/>
    </source>
</evidence>
<sequence length="70" mass="7942">MKILLVEVKDEKALFLMEILKGFSFVKKTETLTKPKAKALKGFKEAVEQVNLDKQGKIKLPSIHSLLDEN</sequence>
<evidence type="ECO:0000313" key="2">
    <source>
        <dbReference type="Proteomes" id="UP000012101"/>
    </source>
</evidence>
<accession>M6FEQ2</accession>